<gene>
    <name evidence="2" type="ORF">PYH38_002300</name>
</gene>
<organism evidence="2 3">
    <name type="scientific">Sinorhizobium numidicum</name>
    <dbReference type="NCBI Taxonomy" id="680248"/>
    <lineage>
        <taxon>Bacteria</taxon>
        <taxon>Pseudomonadati</taxon>
        <taxon>Pseudomonadota</taxon>
        <taxon>Alphaproteobacteria</taxon>
        <taxon>Hyphomicrobiales</taxon>
        <taxon>Rhizobiaceae</taxon>
        <taxon>Sinorhizobium/Ensifer group</taxon>
        <taxon>Sinorhizobium</taxon>
    </lineage>
</organism>
<feature type="domain" description="HNH" evidence="1">
    <location>
        <begin position="21"/>
        <end position="72"/>
    </location>
</feature>
<keyword evidence="2" id="KW-0255">Endonuclease</keyword>
<dbReference type="Gene3D" id="1.10.30.50">
    <property type="match status" value="1"/>
</dbReference>
<dbReference type="InterPro" id="IPR002711">
    <property type="entry name" value="HNH"/>
</dbReference>
<dbReference type="CDD" id="cd00085">
    <property type="entry name" value="HNHc"/>
    <property type="match status" value="1"/>
</dbReference>
<dbReference type="Proteomes" id="UP001235547">
    <property type="component" value="Chromosome 1"/>
</dbReference>
<accession>A0ABY8D3B7</accession>
<dbReference type="GO" id="GO:0004519">
    <property type="term" value="F:endonuclease activity"/>
    <property type="evidence" value="ECO:0007669"/>
    <property type="project" value="UniProtKB-KW"/>
</dbReference>
<dbReference type="EMBL" id="CP120371">
    <property type="protein sequence ID" value="WEX83518.1"/>
    <property type="molecule type" value="Genomic_DNA"/>
</dbReference>
<protein>
    <submittedName>
        <fullName evidence="2">HNH endonuclease</fullName>
    </submittedName>
</protein>
<dbReference type="InterPro" id="IPR003615">
    <property type="entry name" value="HNH_nuc"/>
</dbReference>
<dbReference type="Pfam" id="PF01844">
    <property type="entry name" value="HNH"/>
    <property type="match status" value="1"/>
</dbReference>
<evidence type="ECO:0000313" key="3">
    <source>
        <dbReference type="Proteomes" id="UP001235547"/>
    </source>
</evidence>
<evidence type="ECO:0000259" key="1">
    <source>
        <dbReference type="Pfam" id="PF01844"/>
    </source>
</evidence>
<proteinExistence type="predicted"/>
<name>A0ABY8D3B7_9HYPH</name>
<evidence type="ECO:0000313" key="2">
    <source>
        <dbReference type="EMBL" id="WEX83518.1"/>
    </source>
</evidence>
<keyword evidence="2" id="KW-0378">Hydrolase</keyword>
<keyword evidence="3" id="KW-1185">Reference proteome</keyword>
<reference evidence="2 3" key="1">
    <citation type="submission" date="2023-03" db="EMBL/GenBank/DDBJ databases">
        <authorList>
            <person name="Kaur S."/>
            <person name="Espinosa-Saiz D."/>
            <person name="Velazquez E."/>
            <person name="Menendez E."/>
            <person name="diCenzo G.C."/>
        </authorList>
    </citation>
    <scope>NUCLEOTIDE SEQUENCE [LARGE SCALE GENOMIC DNA]</scope>
    <source>
        <strain evidence="2 3">LMG 27395</strain>
    </source>
</reference>
<keyword evidence="2" id="KW-0540">Nuclease</keyword>
<sequence>MKTAIKRQLILKLFEKQGGKCCYCDQHVILSYRWRDQQRPDAATIEHLERLADGGTDHPSNIAMSCKKCNDGRQELDWLTYRSLKRGEIHEYPRANPVIRAAQ</sequence>